<dbReference type="Proteomes" id="UP000800094">
    <property type="component" value="Unassembled WGS sequence"/>
</dbReference>
<dbReference type="RefSeq" id="XP_033687266.1">
    <property type="nucleotide sequence ID" value="XM_033834775.1"/>
</dbReference>
<dbReference type="InterPro" id="IPR012340">
    <property type="entry name" value="NA-bd_OB-fold"/>
</dbReference>
<evidence type="ECO:0000313" key="3">
    <source>
        <dbReference type="Proteomes" id="UP000800094"/>
    </source>
</evidence>
<reference evidence="2" key="1">
    <citation type="journal article" date="2020" name="Stud. Mycol.">
        <title>101 Dothideomycetes genomes: a test case for predicting lifestyles and emergence of pathogens.</title>
        <authorList>
            <person name="Haridas S."/>
            <person name="Albert R."/>
            <person name="Binder M."/>
            <person name="Bloem J."/>
            <person name="Labutti K."/>
            <person name="Salamov A."/>
            <person name="Andreopoulos B."/>
            <person name="Baker S."/>
            <person name="Barry K."/>
            <person name="Bills G."/>
            <person name="Bluhm B."/>
            <person name="Cannon C."/>
            <person name="Castanera R."/>
            <person name="Culley D."/>
            <person name="Daum C."/>
            <person name="Ezra D."/>
            <person name="Gonzalez J."/>
            <person name="Henrissat B."/>
            <person name="Kuo A."/>
            <person name="Liang C."/>
            <person name="Lipzen A."/>
            <person name="Lutzoni F."/>
            <person name="Magnuson J."/>
            <person name="Mondo S."/>
            <person name="Nolan M."/>
            <person name="Ohm R."/>
            <person name="Pangilinan J."/>
            <person name="Park H.-J."/>
            <person name="Ramirez L."/>
            <person name="Alfaro M."/>
            <person name="Sun H."/>
            <person name="Tritt A."/>
            <person name="Yoshinaga Y."/>
            <person name="Zwiers L.-H."/>
            <person name="Turgeon B."/>
            <person name="Goodwin S."/>
            <person name="Spatafora J."/>
            <person name="Crous P."/>
            <person name="Grigoriev I."/>
        </authorList>
    </citation>
    <scope>NUCLEOTIDE SEQUENCE</scope>
    <source>
        <strain evidence="2">CBS 122368</strain>
    </source>
</reference>
<dbReference type="GO" id="GO:0000712">
    <property type="term" value="P:resolution of meiotic recombination intermediates"/>
    <property type="evidence" value="ECO:0007669"/>
    <property type="project" value="TreeGrafter"/>
</dbReference>
<dbReference type="AlphaFoldDB" id="A0A6A6IR37"/>
<protein>
    <recommendedName>
        <fullName evidence="4">Nucleic acid-binding protein</fullName>
    </recommendedName>
</protein>
<gene>
    <name evidence="2" type="ORF">BU26DRAFT_590671</name>
</gene>
<dbReference type="EMBL" id="ML987192">
    <property type="protein sequence ID" value="KAF2252262.1"/>
    <property type="molecule type" value="Genomic_DNA"/>
</dbReference>
<proteinExistence type="predicted"/>
<feature type="compositionally biased region" description="Low complexity" evidence="1">
    <location>
        <begin position="1"/>
        <end position="15"/>
    </location>
</feature>
<evidence type="ECO:0008006" key="4">
    <source>
        <dbReference type="Google" id="ProtNLM"/>
    </source>
</evidence>
<dbReference type="SUPFAM" id="SSF50249">
    <property type="entry name" value="Nucleic acid-binding proteins"/>
    <property type="match status" value="2"/>
</dbReference>
<organism evidence="2 3">
    <name type="scientific">Trematosphaeria pertusa</name>
    <dbReference type="NCBI Taxonomy" id="390896"/>
    <lineage>
        <taxon>Eukaryota</taxon>
        <taxon>Fungi</taxon>
        <taxon>Dikarya</taxon>
        <taxon>Ascomycota</taxon>
        <taxon>Pezizomycotina</taxon>
        <taxon>Dothideomycetes</taxon>
        <taxon>Pleosporomycetidae</taxon>
        <taxon>Pleosporales</taxon>
        <taxon>Massarineae</taxon>
        <taxon>Trematosphaeriaceae</taxon>
        <taxon>Trematosphaeria</taxon>
    </lineage>
</organism>
<accession>A0A6A6IR37</accession>
<dbReference type="PANTHER" id="PTHR21166">
    <property type="entry name" value="CELL DIVISION CONTROL PROTEIN 24 OB DOMAIN-CONTAINING PROTEIN-RELATED"/>
    <property type="match status" value="1"/>
</dbReference>
<dbReference type="GeneID" id="54588105"/>
<dbReference type="GO" id="GO:0008310">
    <property type="term" value="F:single-stranded DNA 3'-5' DNA exonuclease activity"/>
    <property type="evidence" value="ECO:0007669"/>
    <property type="project" value="TreeGrafter"/>
</dbReference>
<feature type="region of interest" description="Disordered" evidence="1">
    <location>
        <begin position="1"/>
        <end position="37"/>
    </location>
</feature>
<dbReference type="OrthoDB" id="3248508at2759"/>
<dbReference type="PANTHER" id="PTHR21166:SF2">
    <property type="entry name" value="CELL DIVISION CONTROL PROTEIN 24 OB DOMAIN-CONTAINING PROTEIN-RELATED"/>
    <property type="match status" value="1"/>
</dbReference>
<evidence type="ECO:0000313" key="2">
    <source>
        <dbReference type="EMBL" id="KAF2252262.1"/>
    </source>
</evidence>
<dbReference type="Gene3D" id="2.40.50.140">
    <property type="entry name" value="Nucleic acid-binding proteins"/>
    <property type="match status" value="2"/>
</dbReference>
<keyword evidence="3" id="KW-1185">Reference proteome</keyword>
<dbReference type="InterPro" id="IPR052469">
    <property type="entry name" value="MEIOB"/>
</dbReference>
<sequence>MPSSSIQSFFSSSPSKPALSDGFTPEEMALPTPSTTTWTPTLDYEECDIGAIEPGPRNLTIMGRIVNFYELSKPSKSPRAAQGYIKVMLADDTGAMTVRLWYAKTEYKLRLGQLVTLWTVHVSHGSEHNSLAPSAAPLFTTIFPEGERNCYFMVHERSDDGTMFKKPFRCRDSQALPGLMTLRNFTDGGYDVDECKLLVCVKSIGPRKTFVNKNAATSELITVGVLDDTAQGTLTLYGSASNSASAWQPSHTVLLIANPGWRIDRTAKLSLNANTQLHIDPDMADARYVRALAQRLTKREHVNPPFPSAMFDTEAAETAAVRVLYTLADIDAFVRNNRREQVMGYISVLITELHILTNYKRSMLMGNECCGLPVYANAVTAKCRQCEKQVPLRINPKILGNVIDETGQISSGKLILSDAAWEQLLGRTAEHLVSAEVDTMRYLEQRLLFLRVTLGFGLCLGDDEIGRLAVWCVKA</sequence>
<evidence type="ECO:0000256" key="1">
    <source>
        <dbReference type="SAM" id="MobiDB-lite"/>
    </source>
</evidence>
<name>A0A6A6IR37_9PLEO</name>
<dbReference type="GO" id="GO:0003697">
    <property type="term" value="F:single-stranded DNA binding"/>
    <property type="evidence" value="ECO:0007669"/>
    <property type="project" value="TreeGrafter"/>
</dbReference>